<dbReference type="PANTHER" id="PTHR24082">
    <property type="entry name" value="NUCLEAR HORMONE RECEPTOR"/>
    <property type="match status" value="1"/>
</dbReference>
<evidence type="ECO:0000256" key="3">
    <source>
        <dbReference type="ARBA" id="ARBA00022833"/>
    </source>
</evidence>
<dbReference type="PANTHER" id="PTHR24082:SF283">
    <property type="entry name" value="NUCLEAR HORMONE RECEPTOR HR96"/>
    <property type="match status" value="1"/>
</dbReference>
<reference evidence="8 9" key="1">
    <citation type="journal article" date="2022" name="Allergy">
        <title>Genome assembly and annotation of Periplaneta americana reveal a comprehensive cockroach allergen profile.</title>
        <authorList>
            <person name="Wang L."/>
            <person name="Xiong Q."/>
            <person name="Saelim N."/>
            <person name="Wang L."/>
            <person name="Nong W."/>
            <person name="Wan A.T."/>
            <person name="Shi M."/>
            <person name="Liu X."/>
            <person name="Cao Q."/>
            <person name="Hui J.H.L."/>
            <person name="Sookrung N."/>
            <person name="Leung T.F."/>
            <person name="Tungtrongchitr A."/>
            <person name="Tsui S.K.W."/>
        </authorList>
    </citation>
    <scope>NUCLEOTIDE SEQUENCE [LARGE SCALE GENOMIC DNA]</scope>
    <source>
        <strain evidence="8">PWHHKU_190912</strain>
    </source>
</reference>
<evidence type="ECO:0000256" key="6">
    <source>
        <dbReference type="ARBA" id="ARBA00023163"/>
    </source>
</evidence>
<keyword evidence="2" id="KW-0863">Zinc-finger</keyword>
<accession>A0ABQ8RX92</accession>
<evidence type="ECO:0000256" key="4">
    <source>
        <dbReference type="ARBA" id="ARBA00023015"/>
    </source>
</evidence>
<dbReference type="Proteomes" id="UP001148838">
    <property type="component" value="Unassembled WGS sequence"/>
</dbReference>
<keyword evidence="9" id="KW-1185">Reference proteome</keyword>
<keyword evidence="7" id="KW-0675">Receptor</keyword>
<dbReference type="Gene3D" id="1.10.565.10">
    <property type="entry name" value="Retinoid X Receptor"/>
    <property type="match status" value="2"/>
</dbReference>
<evidence type="ECO:0000256" key="1">
    <source>
        <dbReference type="ARBA" id="ARBA00022723"/>
    </source>
</evidence>
<protein>
    <submittedName>
        <fullName evidence="8">Uncharacterized protein</fullName>
    </submittedName>
</protein>
<sequence length="511" mass="59986">METEGTGKECGCGTIEDDDDDFCDYLKLNKNIRDLYKGMKEFKNGYQRGYIIVVLYGCETWTLTLREEQRLRVFENKILGKYLDLRGMKLTGEWKKLHNAELHALYSSSDIIRNIKSRRLKWAGHVACMGECRNAYSVLVRRPKGKRPLGRPRHRWEDNIKMDLREVGYDDREWINLAQDRDRWRAYVRAAMNLRIPHTQEHLNVKIDVLKEARGNIYEEHQRFLRTFDPRWRTDENIMLILSAITLFTPERPRVVHHDVIQLEQDFKQKKRKREQRSKGGDGKEKFTFLKFDICKSTPPPLSSLSVAIIISIMKVSSLQNWNCPHCRQIINVLGGLNEVYVKEQNHFNYSQLKPISFHEYHYTDCFTWALPILYHKAQLAAVAGTRTCDLRHVILELSVSFITVSLVELLGSSSRSDRFEISTISGEEAFVNPLVTAMAQEKKENSYYYLLRRYLESIYPGCEARSVFLKLIQKITELHRLNDDHVRVYLDVNPKDVEPLLIEIFDLKPH</sequence>
<keyword evidence="3" id="KW-0862">Zinc</keyword>
<evidence type="ECO:0000256" key="5">
    <source>
        <dbReference type="ARBA" id="ARBA00023125"/>
    </source>
</evidence>
<dbReference type="InterPro" id="IPR050234">
    <property type="entry name" value="Nuclear_hormone_rcpt_NR1"/>
</dbReference>
<name>A0ABQ8RX92_PERAM</name>
<keyword evidence="5" id="KW-0238">DNA-binding</keyword>
<dbReference type="SUPFAM" id="SSF48508">
    <property type="entry name" value="Nuclear receptor ligand-binding domain"/>
    <property type="match status" value="2"/>
</dbReference>
<evidence type="ECO:0000256" key="2">
    <source>
        <dbReference type="ARBA" id="ARBA00022771"/>
    </source>
</evidence>
<dbReference type="InterPro" id="IPR035500">
    <property type="entry name" value="NHR-like_dom_sf"/>
</dbReference>
<gene>
    <name evidence="8" type="ORF">ANN_27150</name>
</gene>
<organism evidence="8 9">
    <name type="scientific">Periplaneta americana</name>
    <name type="common">American cockroach</name>
    <name type="synonym">Blatta americana</name>
    <dbReference type="NCBI Taxonomy" id="6978"/>
    <lineage>
        <taxon>Eukaryota</taxon>
        <taxon>Metazoa</taxon>
        <taxon>Ecdysozoa</taxon>
        <taxon>Arthropoda</taxon>
        <taxon>Hexapoda</taxon>
        <taxon>Insecta</taxon>
        <taxon>Pterygota</taxon>
        <taxon>Neoptera</taxon>
        <taxon>Polyneoptera</taxon>
        <taxon>Dictyoptera</taxon>
        <taxon>Blattodea</taxon>
        <taxon>Blattoidea</taxon>
        <taxon>Blattidae</taxon>
        <taxon>Blattinae</taxon>
        <taxon>Periplaneta</taxon>
    </lineage>
</organism>
<keyword evidence="1" id="KW-0479">Metal-binding</keyword>
<keyword evidence="4" id="KW-0805">Transcription regulation</keyword>
<comment type="caution">
    <text evidence="8">The sequence shown here is derived from an EMBL/GenBank/DDBJ whole genome shotgun (WGS) entry which is preliminary data.</text>
</comment>
<dbReference type="EMBL" id="JAJSOF020000040">
    <property type="protein sequence ID" value="KAJ4426336.1"/>
    <property type="molecule type" value="Genomic_DNA"/>
</dbReference>
<evidence type="ECO:0000313" key="8">
    <source>
        <dbReference type="EMBL" id="KAJ4426336.1"/>
    </source>
</evidence>
<keyword evidence="6" id="KW-0804">Transcription</keyword>
<evidence type="ECO:0000256" key="7">
    <source>
        <dbReference type="ARBA" id="ARBA00023170"/>
    </source>
</evidence>
<evidence type="ECO:0000313" key="9">
    <source>
        <dbReference type="Proteomes" id="UP001148838"/>
    </source>
</evidence>
<proteinExistence type="predicted"/>